<dbReference type="Gene3D" id="3.30.413.10">
    <property type="entry name" value="Sulfite Reductase Hemoprotein, domain 1"/>
    <property type="match status" value="2"/>
</dbReference>
<keyword evidence="4 15" id="KW-0028">Amino-acid biosynthesis</keyword>
<dbReference type="PANTHER" id="PTHR11493:SF47">
    <property type="entry name" value="SULFITE REDUCTASE [NADPH] SUBUNIT BETA"/>
    <property type="match status" value="1"/>
</dbReference>
<dbReference type="GO" id="GO:0050661">
    <property type="term" value="F:NADP binding"/>
    <property type="evidence" value="ECO:0007669"/>
    <property type="project" value="InterPro"/>
</dbReference>
<dbReference type="OrthoDB" id="9803707at2"/>
<dbReference type="GO" id="GO:0019344">
    <property type="term" value="P:cysteine biosynthetic process"/>
    <property type="evidence" value="ECO:0007669"/>
    <property type="project" value="UniProtKB-KW"/>
</dbReference>
<dbReference type="InterPro" id="IPR045854">
    <property type="entry name" value="NO2/SO3_Rdtase_4Fe4S_sf"/>
</dbReference>
<keyword evidence="11 15" id="KW-0198">Cysteine biosynthesis</keyword>
<dbReference type="InterPro" id="IPR006067">
    <property type="entry name" value="NO2/SO3_Rdtase_4Fe4S_dom"/>
</dbReference>
<evidence type="ECO:0000256" key="5">
    <source>
        <dbReference type="ARBA" id="ARBA00022617"/>
    </source>
</evidence>
<feature type="binding site" evidence="15">
    <location>
        <position position="430"/>
    </location>
    <ligand>
        <name>[4Fe-4S] cluster</name>
        <dbReference type="ChEBI" id="CHEBI:49883"/>
    </ligand>
</feature>
<evidence type="ECO:0000256" key="6">
    <source>
        <dbReference type="ARBA" id="ARBA00022723"/>
    </source>
</evidence>
<feature type="binding site" evidence="15">
    <location>
        <position position="475"/>
    </location>
    <ligand>
        <name>[4Fe-4S] cluster</name>
        <dbReference type="ChEBI" id="CHEBI:49883"/>
    </ligand>
</feature>
<evidence type="ECO:0000256" key="1">
    <source>
        <dbReference type="ARBA" id="ARBA00004774"/>
    </source>
</evidence>
<dbReference type="UniPathway" id="UPA00140">
    <property type="reaction ID" value="UER00207"/>
</dbReference>
<dbReference type="GO" id="GO:0009337">
    <property type="term" value="C:sulfite reductase complex (NADPH)"/>
    <property type="evidence" value="ECO:0007669"/>
    <property type="project" value="InterPro"/>
</dbReference>
<dbReference type="GO" id="GO:0020037">
    <property type="term" value="F:heme binding"/>
    <property type="evidence" value="ECO:0007669"/>
    <property type="project" value="InterPro"/>
</dbReference>
<evidence type="ECO:0000313" key="19">
    <source>
        <dbReference type="Proteomes" id="UP000184510"/>
    </source>
</evidence>
<keyword evidence="8 15" id="KW-0560">Oxidoreductase</keyword>
<dbReference type="FunFam" id="3.30.413.10:FF:000004">
    <property type="entry name" value="Sulfite reductase [NADPH] hemoprotein beta-component"/>
    <property type="match status" value="1"/>
</dbReference>
<evidence type="ECO:0000256" key="11">
    <source>
        <dbReference type="ARBA" id="ARBA00023192"/>
    </source>
</evidence>
<feature type="binding site" evidence="15">
    <location>
        <position position="436"/>
    </location>
    <ligand>
        <name>[4Fe-4S] cluster</name>
        <dbReference type="ChEBI" id="CHEBI:49883"/>
    </ligand>
</feature>
<evidence type="ECO:0000256" key="4">
    <source>
        <dbReference type="ARBA" id="ARBA00022605"/>
    </source>
</evidence>
<dbReference type="RefSeq" id="WP_143184170.1">
    <property type="nucleotide sequence ID" value="NZ_FQYR01000004.1"/>
</dbReference>
<dbReference type="FunFam" id="3.30.413.10:FF:000003">
    <property type="entry name" value="Sulfite reductase [NADPH] hemoprotein beta-component"/>
    <property type="match status" value="1"/>
</dbReference>
<keyword evidence="9 15" id="KW-0408">Iron</keyword>
<dbReference type="GO" id="GO:0004783">
    <property type="term" value="F:sulfite reductase (NADPH) activity"/>
    <property type="evidence" value="ECO:0007669"/>
    <property type="project" value="UniProtKB-UniRule"/>
</dbReference>
<dbReference type="SUPFAM" id="SSF55124">
    <property type="entry name" value="Nitrite/Sulfite reductase N-terminal domain-like"/>
    <property type="match status" value="2"/>
</dbReference>
<comment type="pathway">
    <text evidence="1 15">Sulfur metabolism; hydrogen sulfide biosynthesis; hydrogen sulfide from sulfite (NADPH route): step 1/1.</text>
</comment>
<proteinExistence type="inferred from homology"/>
<gene>
    <name evidence="15" type="primary">cysI</name>
    <name evidence="18" type="ORF">SAMN02745181_2599</name>
</gene>
<feature type="binding site" description="axial binding residue" evidence="15">
    <location>
        <position position="479"/>
    </location>
    <ligand>
        <name>siroheme</name>
        <dbReference type="ChEBI" id="CHEBI:60052"/>
    </ligand>
    <ligandPart>
        <name>Fe</name>
        <dbReference type="ChEBI" id="CHEBI:18248"/>
    </ligandPart>
</feature>
<evidence type="ECO:0000256" key="3">
    <source>
        <dbReference type="ARBA" id="ARBA00022485"/>
    </source>
</evidence>
<keyword evidence="19" id="KW-1185">Reference proteome</keyword>
<dbReference type="PRINTS" id="PR00397">
    <property type="entry name" value="SIROHAEM"/>
</dbReference>
<comment type="cofactor">
    <cofactor evidence="15">
        <name>[4Fe-4S] cluster</name>
        <dbReference type="ChEBI" id="CHEBI:49883"/>
    </cofactor>
    <text evidence="15">Binds 1 [4Fe-4S] cluster per subunit.</text>
</comment>
<dbReference type="NCBIfam" id="TIGR02041">
    <property type="entry name" value="CysI"/>
    <property type="match status" value="1"/>
</dbReference>
<reference evidence="18 19" key="1">
    <citation type="submission" date="2016-11" db="EMBL/GenBank/DDBJ databases">
        <authorList>
            <person name="Jaros S."/>
            <person name="Januszkiewicz K."/>
            <person name="Wedrychowicz H."/>
        </authorList>
    </citation>
    <scope>NUCLEOTIDE SEQUENCE [LARGE SCALE GENOMIC DNA]</scope>
    <source>
        <strain evidence="18 19">DSM 18772</strain>
    </source>
</reference>
<organism evidence="18 19">
    <name type="scientific">Rubritalea squalenifaciens DSM 18772</name>
    <dbReference type="NCBI Taxonomy" id="1123071"/>
    <lineage>
        <taxon>Bacteria</taxon>
        <taxon>Pseudomonadati</taxon>
        <taxon>Verrucomicrobiota</taxon>
        <taxon>Verrucomicrobiia</taxon>
        <taxon>Verrucomicrobiales</taxon>
        <taxon>Rubritaleaceae</taxon>
        <taxon>Rubritalea</taxon>
    </lineage>
</organism>
<keyword evidence="7 15" id="KW-0521">NADP</keyword>
<evidence type="ECO:0000256" key="2">
    <source>
        <dbReference type="ARBA" id="ARBA00010429"/>
    </source>
</evidence>
<sequence>MSEEKKLSANEYLKIESNYLRGTLAEELADTSTGGISEGAGQMIKFHGCYVQDDRDLRASRRQHKLEKAYSFLMRVRIPGGVVSPKQWLQMDWISENFANHTLKLTTRQAFQLHGVIKTQLKRTIQEMDKVALDCIAACGDVNRNVMCNPNPHLSETHAETVKLARDISEHLLPQGGAYHEIFLDQEKVISSEEVVEPIYGKTYLPRKFKIAIAVPPSNDVDIHANDLSFIAVQDENNKLLGYNVAVGGGMGMTHGVDATYPRLADIIGFVTPDKAVDVAEKVILVQRDFGDRTDRKHSRLKYTIDDRSADWFLKTLNEYLGYDLEPVREFEFTTNGDNFGWHEDERGMFHLNLFIQGGRVVDSPAFPIKTGLREIAKIHDGEFRLTANQNLAISNISPEKRPEIEKLLEEYKILKSHERSALRLHSIACVALPTCGLALAEAERYLPDVITELEEVVEECGLRHDAITIRMTGCPNGCGRPFLAEIGFVGRGPDKYNMYLGGGHAGHRLNKLYRESVPGSEIKNVLRPIIEDYAKSREEGEKFGDFVIRAGYVAATVNGKDFHKNVKTEVVAS</sequence>
<comment type="similarity">
    <text evidence="2 15">Belongs to the nitrite and sulfite reductase 4Fe-4S domain family.</text>
</comment>
<dbReference type="PANTHER" id="PTHR11493">
    <property type="entry name" value="SULFITE REDUCTASE [NADPH] SUBUNIT BETA-RELATED"/>
    <property type="match status" value="1"/>
</dbReference>
<evidence type="ECO:0000256" key="9">
    <source>
        <dbReference type="ARBA" id="ARBA00023004"/>
    </source>
</evidence>
<evidence type="ECO:0000256" key="13">
    <source>
        <dbReference type="ARBA" id="ARBA00057160"/>
    </source>
</evidence>
<dbReference type="GO" id="GO:0051539">
    <property type="term" value="F:4 iron, 4 sulfur cluster binding"/>
    <property type="evidence" value="ECO:0007669"/>
    <property type="project" value="UniProtKB-KW"/>
</dbReference>
<evidence type="ECO:0000259" key="16">
    <source>
        <dbReference type="Pfam" id="PF01077"/>
    </source>
</evidence>
<dbReference type="STRING" id="1123071.SAMN02745181_2599"/>
<feature type="domain" description="Nitrite/Sulfite reductase ferredoxin-like" evidence="17">
    <location>
        <begin position="65"/>
        <end position="130"/>
    </location>
</feature>
<feature type="domain" description="Nitrite/sulphite reductase 4Fe-4S" evidence="16">
    <location>
        <begin position="169"/>
        <end position="322"/>
    </location>
</feature>
<comment type="catalytic activity">
    <reaction evidence="12 15">
        <text>hydrogen sulfide + 3 NADP(+) + 3 H2O = sulfite + 3 NADPH + 4 H(+)</text>
        <dbReference type="Rhea" id="RHEA:13801"/>
        <dbReference type="ChEBI" id="CHEBI:15377"/>
        <dbReference type="ChEBI" id="CHEBI:15378"/>
        <dbReference type="ChEBI" id="CHEBI:17359"/>
        <dbReference type="ChEBI" id="CHEBI:29919"/>
        <dbReference type="ChEBI" id="CHEBI:57783"/>
        <dbReference type="ChEBI" id="CHEBI:58349"/>
        <dbReference type="EC" id="1.8.1.2"/>
    </reaction>
</comment>
<name>A0A1M6M450_9BACT</name>
<dbReference type="Pfam" id="PF01077">
    <property type="entry name" value="NIR_SIR"/>
    <property type="match status" value="1"/>
</dbReference>
<dbReference type="InterPro" id="IPR045169">
    <property type="entry name" value="NO2/SO3_Rdtase_4Fe4S_prot"/>
</dbReference>
<comment type="function">
    <text evidence="13 15">Component of the sulfite reductase complex that catalyzes the 6-electron reduction of sulfite to sulfide. This is one of several activities required for the biosynthesis of L-cysteine from sulfate.</text>
</comment>
<accession>A0A1M6M450</accession>
<evidence type="ECO:0000256" key="7">
    <source>
        <dbReference type="ARBA" id="ARBA00022857"/>
    </source>
</evidence>
<dbReference type="GO" id="GO:0070814">
    <property type="term" value="P:hydrogen sulfide biosynthetic process"/>
    <property type="evidence" value="ECO:0007669"/>
    <property type="project" value="UniProtKB-UniRule"/>
</dbReference>
<dbReference type="AlphaFoldDB" id="A0A1M6M450"/>
<dbReference type="GO" id="GO:0000103">
    <property type="term" value="P:sulfate assimilation"/>
    <property type="evidence" value="ECO:0007669"/>
    <property type="project" value="UniProtKB-UniRule"/>
</dbReference>
<dbReference type="HAMAP" id="MF_01540">
    <property type="entry name" value="CysI"/>
    <property type="match status" value="1"/>
</dbReference>
<dbReference type="SUPFAM" id="SSF56014">
    <property type="entry name" value="Nitrite and sulphite reductase 4Fe-4S domain-like"/>
    <property type="match status" value="2"/>
</dbReference>
<evidence type="ECO:0000259" key="17">
    <source>
        <dbReference type="Pfam" id="PF03460"/>
    </source>
</evidence>
<dbReference type="PROSITE" id="PS00365">
    <property type="entry name" value="NIR_SIR"/>
    <property type="match status" value="1"/>
</dbReference>
<comment type="subunit">
    <text evidence="14 15">Alpha(8)-beta(8). The alpha component is a flavoprotein, the beta component is a hemoprotein.</text>
</comment>
<evidence type="ECO:0000256" key="10">
    <source>
        <dbReference type="ARBA" id="ARBA00023014"/>
    </source>
</evidence>
<evidence type="ECO:0000256" key="15">
    <source>
        <dbReference type="HAMAP-Rule" id="MF_01540"/>
    </source>
</evidence>
<dbReference type="Pfam" id="PF03460">
    <property type="entry name" value="NIR_SIR_ferr"/>
    <property type="match status" value="2"/>
</dbReference>
<dbReference type="InterPro" id="IPR005117">
    <property type="entry name" value="NiRdtase/SiRdtase_haem-b_fer"/>
</dbReference>
<dbReference type="EC" id="1.8.1.2" evidence="15"/>
<comment type="cofactor">
    <cofactor evidence="15">
        <name>siroheme</name>
        <dbReference type="ChEBI" id="CHEBI:60052"/>
    </cofactor>
    <text evidence="15">Binds 1 siroheme per subunit.</text>
</comment>
<protein>
    <recommendedName>
        <fullName evidence="15">Sulfite reductase [NADPH] hemoprotein beta-component</fullName>
        <shortName evidence="15">SiR-HP</shortName>
        <shortName evidence="15">SiRHP</shortName>
        <ecNumber evidence="15">1.8.1.2</ecNumber>
    </recommendedName>
</protein>
<dbReference type="Proteomes" id="UP000184510">
    <property type="component" value="Unassembled WGS sequence"/>
</dbReference>
<dbReference type="InterPro" id="IPR036136">
    <property type="entry name" value="Nit/Sulf_reduc_fer-like_dom_sf"/>
</dbReference>
<dbReference type="InParanoid" id="A0A1M6M450"/>
<keyword evidence="10 15" id="KW-0411">Iron-sulfur</keyword>
<dbReference type="EMBL" id="FQYR01000004">
    <property type="protein sequence ID" value="SHJ78278.1"/>
    <property type="molecule type" value="Genomic_DNA"/>
</dbReference>
<evidence type="ECO:0000256" key="14">
    <source>
        <dbReference type="ARBA" id="ARBA00062253"/>
    </source>
</evidence>
<keyword evidence="6 15" id="KW-0479">Metal-binding</keyword>
<keyword evidence="5 15" id="KW-0349">Heme</keyword>
<feature type="binding site" evidence="15">
    <location>
        <position position="479"/>
    </location>
    <ligand>
        <name>[4Fe-4S] cluster</name>
        <dbReference type="ChEBI" id="CHEBI:49883"/>
    </ligand>
</feature>
<feature type="domain" description="Nitrite/Sulfite reductase ferredoxin-like" evidence="17">
    <location>
        <begin position="344"/>
        <end position="412"/>
    </location>
</feature>
<dbReference type="GO" id="GO:0050311">
    <property type="term" value="F:sulfite reductase (ferredoxin) activity"/>
    <property type="evidence" value="ECO:0007669"/>
    <property type="project" value="TreeGrafter"/>
</dbReference>
<evidence type="ECO:0000256" key="12">
    <source>
        <dbReference type="ARBA" id="ARBA00052219"/>
    </source>
</evidence>
<dbReference type="NCBIfam" id="NF010029">
    <property type="entry name" value="PRK13504.1"/>
    <property type="match status" value="1"/>
</dbReference>
<keyword evidence="3 15" id="KW-0004">4Fe-4S</keyword>
<evidence type="ECO:0000313" key="18">
    <source>
        <dbReference type="EMBL" id="SHJ78278.1"/>
    </source>
</evidence>
<evidence type="ECO:0000256" key="8">
    <source>
        <dbReference type="ARBA" id="ARBA00023002"/>
    </source>
</evidence>
<dbReference type="InterPro" id="IPR011786">
    <property type="entry name" value="CysI"/>
</dbReference>
<dbReference type="FunCoup" id="A0A1M6M450">
    <property type="interactions" value="199"/>
</dbReference>
<dbReference type="GO" id="GO:0046872">
    <property type="term" value="F:metal ion binding"/>
    <property type="evidence" value="ECO:0007669"/>
    <property type="project" value="UniProtKB-KW"/>
</dbReference>
<dbReference type="InterPro" id="IPR006066">
    <property type="entry name" value="NO2/SO3_Rdtase_FeS/sirohaem_BS"/>
</dbReference>